<dbReference type="GO" id="GO:0016459">
    <property type="term" value="C:myosin complex"/>
    <property type="evidence" value="ECO:0007669"/>
    <property type="project" value="UniProtKB-KW"/>
</dbReference>
<dbReference type="SMART" id="SM00524">
    <property type="entry name" value="DWB"/>
    <property type="match status" value="1"/>
</dbReference>
<feature type="region of interest" description="Disordered" evidence="12">
    <location>
        <begin position="823"/>
        <end position="852"/>
    </location>
</feature>
<proteinExistence type="inferred from homology"/>
<evidence type="ECO:0000313" key="15">
    <source>
        <dbReference type="EMBL" id="CAC5366456.1"/>
    </source>
</evidence>
<evidence type="ECO:0000256" key="4">
    <source>
        <dbReference type="ARBA" id="ARBA00022737"/>
    </source>
</evidence>
<evidence type="ECO:0000256" key="3">
    <source>
        <dbReference type="ARBA" id="ARBA00022490"/>
    </source>
</evidence>
<dbReference type="OrthoDB" id="2914378at2759"/>
<dbReference type="GO" id="GO:0006355">
    <property type="term" value="P:regulation of DNA-templated transcription"/>
    <property type="evidence" value="ECO:0007669"/>
    <property type="project" value="InterPro"/>
</dbReference>
<dbReference type="InterPro" id="IPR027417">
    <property type="entry name" value="P-loop_NTPase"/>
</dbReference>
<dbReference type="EC" id="2.7.11.1" evidence="15"/>
<dbReference type="Gene3D" id="3.40.850.10">
    <property type="entry name" value="Kinesin motor domain"/>
    <property type="match status" value="1"/>
</dbReference>
<reference evidence="15 16" key="1">
    <citation type="submission" date="2020-06" db="EMBL/GenBank/DDBJ databases">
        <authorList>
            <person name="Li R."/>
            <person name="Bekaert M."/>
        </authorList>
    </citation>
    <scope>NUCLEOTIDE SEQUENCE [LARGE SCALE GENOMIC DNA]</scope>
    <source>
        <strain evidence="16">wild</strain>
    </source>
</reference>
<evidence type="ECO:0000256" key="2">
    <source>
        <dbReference type="ARBA" id="ARBA00004316"/>
    </source>
</evidence>
<feature type="domain" description="Myosin motor" evidence="14">
    <location>
        <begin position="5"/>
        <end position="732"/>
    </location>
</feature>
<dbReference type="CDD" id="cd00124">
    <property type="entry name" value="MYSc"/>
    <property type="match status" value="1"/>
</dbReference>
<evidence type="ECO:0000259" key="14">
    <source>
        <dbReference type="PROSITE" id="PS51456"/>
    </source>
</evidence>
<evidence type="ECO:0000256" key="12">
    <source>
        <dbReference type="SAM" id="MobiDB-lite"/>
    </source>
</evidence>
<dbReference type="Proteomes" id="UP000507470">
    <property type="component" value="Unassembled WGS sequence"/>
</dbReference>
<keyword evidence="9" id="KW-0206">Cytoskeleton</keyword>
<evidence type="ECO:0000259" key="13">
    <source>
        <dbReference type="PROSITE" id="PS51076"/>
    </source>
</evidence>
<organism evidence="15 16">
    <name type="scientific">Mytilus coruscus</name>
    <name type="common">Sea mussel</name>
    <dbReference type="NCBI Taxonomy" id="42192"/>
    <lineage>
        <taxon>Eukaryota</taxon>
        <taxon>Metazoa</taxon>
        <taxon>Spiralia</taxon>
        <taxon>Lophotrochozoa</taxon>
        <taxon>Mollusca</taxon>
        <taxon>Bivalvia</taxon>
        <taxon>Autobranchia</taxon>
        <taxon>Pteriomorphia</taxon>
        <taxon>Mytilida</taxon>
        <taxon>Mytiloidea</taxon>
        <taxon>Mytilidae</taxon>
        <taxon>Mytilinae</taxon>
        <taxon>Mytilus</taxon>
    </lineage>
</organism>
<dbReference type="GO" id="GO:0003779">
    <property type="term" value="F:actin binding"/>
    <property type="evidence" value="ECO:0007669"/>
    <property type="project" value="UniProtKB-KW"/>
</dbReference>
<keyword evidence="7 11" id="KW-0518">Myosin</keyword>
<keyword evidence="15" id="KW-0808">Transferase</keyword>
<protein>
    <submittedName>
        <fullName evidence="15">MYO3</fullName>
        <ecNumber evidence="15">2.7.11.1</ecNumber>
    </submittedName>
</protein>
<dbReference type="Gene3D" id="1.10.10.820">
    <property type="match status" value="1"/>
</dbReference>
<dbReference type="PROSITE" id="PS51076">
    <property type="entry name" value="MH2"/>
    <property type="match status" value="1"/>
</dbReference>
<dbReference type="InterPro" id="IPR052409">
    <property type="entry name" value="Myosin-III_kinase_activity"/>
</dbReference>
<evidence type="ECO:0000256" key="7">
    <source>
        <dbReference type="ARBA" id="ARBA00023123"/>
    </source>
</evidence>
<dbReference type="Gene3D" id="1.20.5.4820">
    <property type="match status" value="1"/>
</dbReference>
<dbReference type="PROSITE" id="PS51456">
    <property type="entry name" value="MYOSIN_MOTOR"/>
    <property type="match status" value="1"/>
</dbReference>
<comment type="subcellular location">
    <subcellularLocation>
        <location evidence="2">Cell projection</location>
    </subcellularLocation>
    <subcellularLocation>
        <location evidence="1">Cytoplasm</location>
        <location evidence="1">Cytoskeleton</location>
    </subcellularLocation>
</comment>
<gene>
    <name evidence="15" type="ORF">MCOR_6748</name>
</gene>
<keyword evidence="4" id="KW-0677">Repeat</keyword>
<sequence>MAKVKGIDDLAKLIDLEDQVILHELKKRYERNVIYTYIGDILVSVNPYAPLNIYGDQIGQDYGNLKLLSDMPPHIYALATKAYKSLMKSGVSQCMLVSGESGAGKTESTKMVVAQLVRISKSASSNLVEQIKEVNPLLEAFGNAHTVMNDNSSRFGKLIEIQFLNTGVVVGAKVTEHMLEKSRLVHTSERERTFHIFYCMVAGLNKYERKRYFLADRPESYRLVDPGDGTPVFTSNEDYQRYNEMMVDIKHTMKAVGFSEQDVDLILAIMSGILHLCNIEFVQEPESGQVIILNENEIDAASALLSLQPEDLVTKLLANTAWVRGERIVKFKTVPEANDGRDALAKTIYSRLFSWMIQQINLMLHVEYDRRYPVGVISILDMAGFENFPVNSFEQLCINVANEQIQNYFNQAVFTAEMVAYEAEGIKPPKIKFTNNKEVLDLFLQRPVGLFAMLEDDCRLSTSMDISFVEKLNRNFVKNNYYKKSKSRDPIFTILHFAGQVTYRAEGFIEKNRETLGTNFQSLMENSQNRLITDLFTTQLSESGTLKKGDTLHRNQWSVPEWQMPNRPPLAGEETLSRRAGRELQRRLKNSQHEDSNIPPITTASAYFRNSLAKLMKKMAKGEPHFIRCIKPNSNQHPQLFEDKIVLRQLISTGVLETTRIRKLGYPTRMPFEDFIHRYSVIAFLRQVEENEIGPRVCQHILKHAGLKGCEIGKSRVFLKYFHTEQLDLCLENIYEDIITVQKCVRGYFARKFCQRLKQIQHNQHRDLAEFSILLTRDCDRVYHMMLSSNDHDHHKFQQLVEERRLRRPNRLRSEEIEDFPDYEEPSFRRSEPDYYNQSSRGMNRESMSPRGLSRENVYSPVIQQDISNKEYLYQNQMRQILAKWNEIPHDAWCKIVYMEYAKPVAKFYIVDRDVVIDGTYESFEGEKIGLGAFRNPDRDARTEEIRSYVGKGIILRKEEEGGILARGIGKNSCIVKDFKQPHDYCFSEEVIEKEGKIPKDEFLKIFDGTSFTAATIVGISFLEDHEDISQTPCWLLVINLEALRALDDQDVANHVLQKIAQMKIRSEEDVEKEENTNEIIHRHKGREWSKHKQRDEKSSKAPLRKTRIELRQKGLDIKEFMPYSWDDPSKAKKKHKTFNELQEELDNIDDEPESVIGGYRASRKSGKHGTGSVVSSMAWGKTPVRKDWAKIKISIREEEVEKEED</sequence>
<dbReference type="InterPro" id="IPR001132">
    <property type="entry name" value="SMAD_dom_Dwarfin-type"/>
</dbReference>
<feature type="domain" description="MH2" evidence="13">
    <location>
        <begin position="893"/>
        <end position="1067"/>
    </location>
</feature>
<feature type="binding site" evidence="11">
    <location>
        <begin position="99"/>
        <end position="106"/>
    </location>
    <ligand>
        <name>ATP</name>
        <dbReference type="ChEBI" id="CHEBI:30616"/>
    </ligand>
</feature>
<dbReference type="Pfam" id="PF03166">
    <property type="entry name" value="MH2"/>
    <property type="match status" value="1"/>
</dbReference>
<keyword evidence="5 11" id="KW-0547">Nucleotide-binding</keyword>
<dbReference type="PANTHER" id="PTHR46256">
    <property type="entry name" value="AGAP011099-PA"/>
    <property type="match status" value="1"/>
</dbReference>
<dbReference type="GO" id="GO:0042995">
    <property type="term" value="C:cell projection"/>
    <property type="evidence" value="ECO:0007669"/>
    <property type="project" value="UniProtKB-SubCell"/>
</dbReference>
<keyword evidence="3" id="KW-0963">Cytoplasm</keyword>
<dbReference type="Pfam" id="PF00063">
    <property type="entry name" value="Myosin_head"/>
    <property type="match status" value="1"/>
</dbReference>
<dbReference type="EMBL" id="CACVKT020001259">
    <property type="protein sequence ID" value="CAC5366456.1"/>
    <property type="molecule type" value="Genomic_DNA"/>
</dbReference>
<evidence type="ECO:0000256" key="8">
    <source>
        <dbReference type="ARBA" id="ARBA00023175"/>
    </source>
</evidence>
<keyword evidence="11" id="KW-0009">Actin-binding</keyword>
<evidence type="ECO:0000256" key="10">
    <source>
        <dbReference type="ARBA" id="ARBA00023273"/>
    </source>
</evidence>
<comment type="similarity">
    <text evidence="11">Belongs to the TRAFAC class myosin-kinesin ATPase superfamily. Myosin family.</text>
</comment>
<feature type="region of interest" description="Actin-binding" evidence="11">
    <location>
        <begin position="612"/>
        <end position="634"/>
    </location>
</feature>
<name>A0A6J8AE96_MYTCO</name>
<evidence type="ECO:0000256" key="11">
    <source>
        <dbReference type="PROSITE-ProRule" id="PRU00782"/>
    </source>
</evidence>
<evidence type="ECO:0000256" key="1">
    <source>
        <dbReference type="ARBA" id="ARBA00004245"/>
    </source>
</evidence>
<keyword evidence="6 11" id="KW-0067">ATP-binding</keyword>
<dbReference type="Gene3D" id="1.20.120.720">
    <property type="entry name" value="Myosin VI head, motor domain, U50 subdomain"/>
    <property type="match status" value="1"/>
</dbReference>
<dbReference type="GO" id="GO:0005524">
    <property type="term" value="F:ATP binding"/>
    <property type="evidence" value="ECO:0007669"/>
    <property type="project" value="UniProtKB-UniRule"/>
</dbReference>
<keyword evidence="8 11" id="KW-0505">Motor protein</keyword>
<keyword evidence="10" id="KW-0966">Cell projection</keyword>
<dbReference type="PROSITE" id="PS50096">
    <property type="entry name" value="IQ"/>
    <property type="match status" value="1"/>
</dbReference>
<dbReference type="AlphaFoldDB" id="A0A6J8AE96"/>
<dbReference type="InterPro" id="IPR036961">
    <property type="entry name" value="Kinesin_motor_dom_sf"/>
</dbReference>
<dbReference type="PANTHER" id="PTHR46256:SF3">
    <property type="entry name" value="MYOSIN MOTOR DOMAIN-CONTAINING PROTEIN"/>
    <property type="match status" value="1"/>
</dbReference>
<dbReference type="PRINTS" id="PR00193">
    <property type="entry name" value="MYOSINHEAVY"/>
</dbReference>
<dbReference type="SMART" id="SM00242">
    <property type="entry name" value="MYSc"/>
    <property type="match status" value="1"/>
</dbReference>
<evidence type="ECO:0000313" key="16">
    <source>
        <dbReference type="Proteomes" id="UP000507470"/>
    </source>
</evidence>
<dbReference type="Gene3D" id="1.20.58.530">
    <property type="match status" value="1"/>
</dbReference>
<evidence type="ECO:0000256" key="9">
    <source>
        <dbReference type="ARBA" id="ARBA00023212"/>
    </source>
</evidence>
<dbReference type="SUPFAM" id="SSF49879">
    <property type="entry name" value="SMAD/FHA domain"/>
    <property type="match status" value="1"/>
</dbReference>
<dbReference type="InterPro" id="IPR001609">
    <property type="entry name" value="Myosin_head_motor_dom-like"/>
</dbReference>
<dbReference type="SUPFAM" id="SSF52540">
    <property type="entry name" value="P-loop containing nucleoside triphosphate hydrolases"/>
    <property type="match status" value="1"/>
</dbReference>
<dbReference type="GO" id="GO:0004674">
    <property type="term" value="F:protein serine/threonine kinase activity"/>
    <property type="evidence" value="ECO:0007669"/>
    <property type="project" value="UniProtKB-EC"/>
</dbReference>
<accession>A0A6J8AE96</accession>
<evidence type="ECO:0000256" key="6">
    <source>
        <dbReference type="ARBA" id="ARBA00022840"/>
    </source>
</evidence>
<keyword evidence="16" id="KW-1185">Reference proteome</keyword>
<dbReference type="GO" id="GO:0000146">
    <property type="term" value="F:microfilament motor activity"/>
    <property type="evidence" value="ECO:0007669"/>
    <property type="project" value="TreeGrafter"/>
</dbReference>
<dbReference type="InterPro" id="IPR008984">
    <property type="entry name" value="SMAD_FHA_dom_sf"/>
</dbReference>
<dbReference type="InterPro" id="IPR017855">
    <property type="entry name" value="SMAD-like_dom_sf"/>
</dbReference>
<evidence type="ECO:0000256" key="5">
    <source>
        <dbReference type="ARBA" id="ARBA00022741"/>
    </source>
</evidence>
<dbReference type="GO" id="GO:0030832">
    <property type="term" value="P:regulation of actin filament length"/>
    <property type="evidence" value="ECO:0007669"/>
    <property type="project" value="TreeGrafter"/>
</dbReference>
<dbReference type="Gene3D" id="2.60.200.10">
    <property type="match status" value="1"/>
</dbReference>